<dbReference type="Pfam" id="PF03808">
    <property type="entry name" value="Glyco_tran_WecG"/>
    <property type="match status" value="1"/>
</dbReference>
<dbReference type="PANTHER" id="PTHR34136:SF1">
    <property type="entry name" value="UDP-N-ACETYL-D-MANNOSAMINURONIC ACID TRANSFERASE"/>
    <property type="match status" value="1"/>
</dbReference>
<sequence length="268" mass="30377">MLSNLLDQGERECVMHEYTTILGIDFFHGTAAQAVDRMRNGGLLVVPAAPALKDLGSNAAYRESLVNADLAITDSAFMVLIWNWLQRAAITRLSGLEYLRELILQPDTREPGNTVWVMASPVSAKHNLTWLSRQGIDVPANCVYLAPMYGKEIKEVEDTDLLQMLEDLRPQHVIVTVGGGTQERLGLYLKRNLSYLPSIHCIGAAIAFLSGDQIFIPVWADKMYLGWLFRSISEPRQYIPRYWDARKLFALMKRYRNRLPLADELPEL</sequence>
<dbReference type="InterPro" id="IPR004629">
    <property type="entry name" value="WecG_TagA_CpsF"/>
</dbReference>
<dbReference type="PANTHER" id="PTHR34136">
    <property type="match status" value="1"/>
</dbReference>
<dbReference type="EMBL" id="JACHIO010000003">
    <property type="protein sequence ID" value="MBB5062702.1"/>
    <property type="molecule type" value="Genomic_DNA"/>
</dbReference>
<evidence type="ECO:0000256" key="2">
    <source>
        <dbReference type="ARBA" id="ARBA00022679"/>
    </source>
</evidence>
<dbReference type="GO" id="GO:0016758">
    <property type="term" value="F:hexosyltransferase activity"/>
    <property type="evidence" value="ECO:0007669"/>
    <property type="project" value="TreeGrafter"/>
</dbReference>
<organism evidence="3 4">
    <name type="scientific">Granulicella mallensis</name>
    <dbReference type="NCBI Taxonomy" id="940614"/>
    <lineage>
        <taxon>Bacteria</taxon>
        <taxon>Pseudomonadati</taxon>
        <taxon>Acidobacteriota</taxon>
        <taxon>Terriglobia</taxon>
        <taxon>Terriglobales</taxon>
        <taxon>Acidobacteriaceae</taxon>
        <taxon>Granulicella</taxon>
    </lineage>
</organism>
<dbReference type="AlphaFoldDB" id="A0A7W8E8D4"/>
<evidence type="ECO:0000313" key="4">
    <source>
        <dbReference type="Proteomes" id="UP000584867"/>
    </source>
</evidence>
<keyword evidence="2 3" id="KW-0808">Transferase</keyword>
<evidence type="ECO:0000256" key="1">
    <source>
        <dbReference type="ARBA" id="ARBA00022676"/>
    </source>
</evidence>
<proteinExistence type="predicted"/>
<protein>
    <submittedName>
        <fullName evidence="3">UDP-N-acetyl-D-mannosaminuronic acid transferase (WecB/TagA/CpsF family)</fullName>
    </submittedName>
</protein>
<name>A0A7W8E8D4_9BACT</name>
<keyword evidence="1" id="KW-0328">Glycosyltransferase</keyword>
<comment type="caution">
    <text evidence="3">The sequence shown here is derived from an EMBL/GenBank/DDBJ whole genome shotgun (WGS) entry which is preliminary data.</text>
</comment>
<reference evidence="3 4" key="1">
    <citation type="submission" date="2020-08" db="EMBL/GenBank/DDBJ databases">
        <title>Genomic Encyclopedia of Type Strains, Phase IV (KMG-V): Genome sequencing to study the core and pangenomes of soil and plant-associated prokaryotes.</title>
        <authorList>
            <person name="Whitman W."/>
        </authorList>
    </citation>
    <scope>NUCLEOTIDE SEQUENCE [LARGE SCALE GENOMIC DNA]</scope>
    <source>
        <strain evidence="3 4">X5P3</strain>
    </source>
</reference>
<dbReference type="Proteomes" id="UP000584867">
    <property type="component" value="Unassembled WGS sequence"/>
</dbReference>
<evidence type="ECO:0000313" key="3">
    <source>
        <dbReference type="EMBL" id="MBB5062702.1"/>
    </source>
</evidence>
<accession>A0A7W8E8D4</accession>
<gene>
    <name evidence="3" type="ORF">HDF15_001032</name>
</gene>
<dbReference type="RefSeq" id="WP_184253304.1">
    <property type="nucleotide sequence ID" value="NZ_JACHIO010000003.1"/>
</dbReference>